<protein>
    <submittedName>
        <fullName evidence="1">Uncharacterized protein</fullName>
    </submittedName>
</protein>
<comment type="caution">
    <text evidence="1">The sequence shown here is derived from an EMBL/GenBank/DDBJ whole genome shotgun (WGS) entry which is preliminary data.</text>
</comment>
<sequence length="838" mass="93093">MYPKNIFSFHRRFSQTTSSSVGVFEYTKEDLISKLASVLQSCSHSNPDPQLIQQGQQLHAQIIVNGINHVGLLGSRLLGMYILCGKFIDAKTMFHKLDLFYASPWNWMIRGFTMMGCFDSAILVYYKMLGSGTCPDKYTFPYVIKACGRLGAIGLAKSVHRTIQMMGFEMDVYVGSALIKLYAENGCIDDARHLFDKLPQRDDVLWNVILNGYLKHGDAKHVLSLFNQMRSSKTRPGSVTYACVLSACASDANIKLGTQIHGLLIKCGQVSDPQVFNTLIALYARCQWLLDARKLFHDIQKAGSVGSVTWNVIIGGHVQNGLMDEALDLLREMISVGTKPDSITLASFLPSLSESASINKGKEIHGYILRQNVHLDVFLKNALIDMYFKCREVEMAHNVFTCSTDIDIVICTAMISGYVLNGMSFNALEIFRFLLDKRMRPNSVTLSSSLPACSGLVALKFGKELHGQIFKNGLEGRCHVGTAVMDMYAKCGRVDLAHQVFVKMSEKDSVCWNSMITNFCQNGQPEKAIDLFREMGLEGANYDSVSISSALSACANLPSLGYGKAIHGFMTRGVLKTDLYAESALIDMYAKCGNLESARSVFNLMQVKNEVSWNSIISAYGNHGHLQECLSLFHQMKEFGFQPDHVTFLAIISACDHTGLVDDGHHYFKSMTNDYGITPRMEHYACIIDLFGRAGRLNEAYDIIKSMPFDPDAGVWGTLLGASRVHGNVELAETASGHLFDMDPTNSGYYVLLSNVQADAGKWEGVNKTRNMMKLRGVEKVPGYSWIEVNHDTHVFGAADTSNPKSDEIYSLLKSFLLVLKDEGYVRVEKAHELIILS</sequence>
<accession>A0ACB9AVH1</accession>
<proteinExistence type="predicted"/>
<reference evidence="1 2" key="2">
    <citation type="journal article" date="2022" name="Mol. Ecol. Resour.">
        <title>The genomes of chicory, endive, great burdock and yacon provide insights into Asteraceae paleo-polyploidization history and plant inulin production.</title>
        <authorList>
            <person name="Fan W."/>
            <person name="Wang S."/>
            <person name="Wang H."/>
            <person name="Wang A."/>
            <person name="Jiang F."/>
            <person name="Liu H."/>
            <person name="Zhao H."/>
            <person name="Xu D."/>
            <person name="Zhang Y."/>
        </authorList>
    </citation>
    <scope>NUCLEOTIDE SEQUENCE [LARGE SCALE GENOMIC DNA]</scope>
    <source>
        <strain evidence="2">cv. Yunnan</strain>
        <tissue evidence="1">Leaves</tissue>
    </source>
</reference>
<reference evidence="2" key="1">
    <citation type="journal article" date="2022" name="Mol. Ecol. Resour.">
        <title>The genomes of chicory, endive, great burdock and yacon provide insights into Asteraceae palaeo-polyploidization history and plant inulin production.</title>
        <authorList>
            <person name="Fan W."/>
            <person name="Wang S."/>
            <person name="Wang H."/>
            <person name="Wang A."/>
            <person name="Jiang F."/>
            <person name="Liu H."/>
            <person name="Zhao H."/>
            <person name="Xu D."/>
            <person name="Zhang Y."/>
        </authorList>
    </citation>
    <scope>NUCLEOTIDE SEQUENCE [LARGE SCALE GENOMIC DNA]</scope>
    <source>
        <strain evidence="2">cv. Yunnan</strain>
    </source>
</reference>
<evidence type="ECO:0000313" key="2">
    <source>
        <dbReference type="Proteomes" id="UP001056120"/>
    </source>
</evidence>
<keyword evidence="2" id="KW-1185">Reference proteome</keyword>
<name>A0ACB9AVH1_9ASTR</name>
<gene>
    <name evidence="1" type="ORF">L1987_72287</name>
</gene>
<dbReference type="Proteomes" id="UP001056120">
    <property type="component" value="Linkage Group LG24"/>
</dbReference>
<organism evidence="1 2">
    <name type="scientific">Smallanthus sonchifolius</name>
    <dbReference type="NCBI Taxonomy" id="185202"/>
    <lineage>
        <taxon>Eukaryota</taxon>
        <taxon>Viridiplantae</taxon>
        <taxon>Streptophyta</taxon>
        <taxon>Embryophyta</taxon>
        <taxon>Tracheophyta</taxon>
        <taxon>Spermatophyta</taxon>
        <taxon>Magnoliopsida</taxon>
        <taxon>eudicotyledons</taxon>
        <taxon>Gunneridae</taxon>
        <taxon>Pentapetalae</taxon>
        <taxon>asterids</taxon>
        <taxon>campanulids</taxon>
        <taxon>Asterales</taxon>
        <taxon>Asteraceae</taxon>
        <taxon>Asteroideae</taxon>
        <taxon>Heliantheae alliance</taxon>
        <taxon>Millerieae</taxon>
        <taxon>Smallanthus</taxon>
    </lineage>
</organism>
<evidence type="ECO:0000313" key="1">
    <source>
        <dbReference type="EMBL" id="KAI3713701.1"/>
    </source>
</evidence>
<dbReference type="EMBL" id="CM042041">
    <property type="protein sequence ID" value="KAI3713701.1"/>
    <property type="molecule type" value="Genomic_DNA"/>
</dbReference>